<keyword evidence="3" id="KW-0732">Signal</keyword>
<feature type="coiled-coil region" evidence="1">
    <location>
        <begin position="199"/>
        <end position="244"/>
    </location>
</feature>
<accession>A0ABT6FJN3</accession>
<evidence type="ECO:0000256" key="1">
    <source>
        <dbReference type="SAM" id="Coils"/>
    </source>
</evidence>
<dbReference type="RefSeq" id="WP_277864032.1">
    <property type="nucleotide sequence ID" value="NZ_JARRAG010000002.1"/>
</dbReference>
<evidence type="ECO:0000313" key="5">
    <source>
        <dbReference type="Proteomes" id="UP001216907"/>
    </source>
</evidence>
<proteinExistence type="predicted"/>
<feature type="compositionally biased region" description="Pro residues" evidence="2">
    <location>
        <begin position="361"/>
        <end position="378"/>
    </location>
</feature>
<evidence type="ECO:0000256" key="2">
    <source>
        <dbReference type="SAM" id="MobiDB-lite"/>
    </source>
</evidence>
<keyword evidence="1" id="KW-0175">Coiled coil</keyword>
<dbReference type="Proteomes" id="UP001216907">
    <property type="component" value="Unassembled WGS sequence"/>
</dbReference>
<feature type="region of interest" description="Disordered" evidence="2">
    <location>
        <begin position="354"/>
        <end position="378"/>
    </location>
</feature>
<name>A0ABT6FJN3_9BACT</name>
<organism evidence="4 5">
    <name type="scientific">Paludisphaera mucosa</name>
    <dbReference type="NCBI Taxonomy" id="3030827"/>
    <lineage>
        <taxon>Bacteria</taxon>
        <taxon>Pseudomonadati</taxon>
        <taxon>Planctomycetota</taxon>
        <taxon>Planctomycetia</taxon>
        <taxon>Isosphaerales</taxon>
        <taxon>Isosphaeraceae</taxon>
        <taxon>Paludisphaera</taxon>
    </lineage>
</organism>
<keyword evidence="5" id="KW-1185">Reference proteome</keyword>
<sequence length="378" mass="40925">MLRHLGRVAFLAAAFACLGGPAQAQYRYPGGYGGWGGWGGGSTVGGDAARGMGVYAAGAGAYNEQTAEARSINANTAMQVNEYMYQVNKNNAREYYGRSQREQKEASASGETTYRRIHDNPSQHDIQTGDALNAVLDDLLNPAVPYQAVMGAPQPVDSRLVKNIVFRYAANMIAISLEDLSANGVPDVLLTNPAFQVERDALRAQVAKARKEAKESDEISPQTLADARVKIQALQQKVALVLAEGSKDRKEADNFLKALYGITKMLKTPSVDQFLKGLDRYPTTTLGRVLSFMSSFNLRFGVAQTPDQQVAYTQLFPMLAQLRDQVQAPDSNPYAAQAAKPDPKKVTAYFSGMSFNHFGPQPDPHAAPVPPAPQPAQP</sequence>
<feature type="signal peptide" evidence="3">
    <location>
        <begin position="1"/>
        <end position="24"/>
    </location>
</feature>
<protein>
    <submittedName>
        <fullName evidence="4">Uncharacterized protein</fullName>
    </submittedName>
</protein>
<gene>
    <name evidence="4" type="ORF">PZE19_28695</name>
</gene>
<evidence type="ECO:0000256" key="3">
    <source>
        <dbReference type="SAM" id="SignalP"/>
    </source>
</evidence>
<reference evidence="4 5" key="1">
    <citation type="submission" date="2023-03" db="EMBL/GenBank/DDBJ databases">
        <title>Paludisphaera mucosa sp. nov. a novel planctomycete from northern fen.</title>
        <authorList>
            <person name="Ivanova A."/>
        </authorList>
    </citation>
    <scope>NUCLEOTIDE SEQUENCE [LARGE SCALE GENOMIC DNA]</scope>
    <source>
        <strain evidence="4 5">Pla2</strain>
    </source>
</reference>
<evidence type="ECO:0000313" key="4">
    <source>
        <dbReference type="EMBL" id="MDG3007760.1"/>
    </source>
</evidence>
<dbReference type="EMBL" id="JARRAG010000002">
    <property type="protein sequence ID" value="MDG3007760.1"/>
    <property type="molecule type" value="Genomic_DNA"/>
</dbReference>
<feature type="region of interest" description="Disordered" evidence="2">
    <location>
        <begin position="97"/>
        <end position="124"/>
    </location>
</feature>
<feature type="chain" id="PRO_5046747512" evidence="3">
    <location>
        <begin position="25"/>
        <end position="378"/>
    </location>
</feature>
<feature type="compositionally biased region" description="Basic and acidic residues" evidence="2">
    <location>
        <begin position="113"/>
        <end position="122"/>
    </location>
</feature>
<comment type="caution">
    <text evidence="4">The sequence shown here is derived from an EMBL/GenBank/DDBJ whole genome shotgun (WGS) entry which is preliminary data.</text>
</comment>